<evidence type="ECO:0008006" key="3">
    <source>
        <dbReference type="Google" id="ProtNLM"/>
    </source>
</evidence>
<dbReference type="EMBL" id="FXAF01000011">
    <property type="protein sequence ID" value="SMF69786.1"/>
    <property type="molecule type" value="Genomic_DNA"/>
</dbReference>
<name>A0A1X7GI61_9HYPH</name>
<organism evidence="1 2">
    <name type="scientific">Xaviernesmea oryzae</name>
    <dbReference type="NCBI Taxonomy" id="464029"/>
    <lineage>
        <taxon>Bacteria</taxon>
        <taxon>Pseudomonadati</taxon>
        <taxon>Pseudomonadota</taxon>
        <taxon>Alphaproteobacteria</taxon>
        <taxon>Hyphomicrobiales</taxon>
        <taxon>Rhizobiaceae</taxon>
        <taxon>Rhizobium/Agrobacterium group</taxon>
        <taxon>Xaviernesmea</taxon>
    </lineage>
</organism>
<evidence type="ECO:0000313" key="1">
    <source>
        <dbReference type="EMBL" id="SMF69786.1"/>
    </source>
</evidence>
<dbReference type="STRING" id="464029.SAMN02982989_3850"/>
<sequence>MSGFRFSFPACVVAGKGRIVADDIFMLRRYAFPDGIRSCEDVLTLFAIHESSPERSPEWTAYFVESLTAYLVHGTEPAGVIDEAKAGWLMRTIAADGAVRSAPELEFLLHAMEVASEVPESLSAFALDQIRLALDPDARGAYHASRPAAEGITAHDLAYVWRVLRGALDRGRLMLSPLETQVLRGIDELAAPSAHHPAWREMMEAIVTPDQPREALRSERWLLSEGRLSVDEGLAA</sequence>
<dbReference type="Proteomes" id="UP000192903">
    <property type="component" value="Unassembled WGS sequence"/>
</dbReference>
<gene>
    <name evidence="1" type="ORF">SAMN02982989_3850</name>
</gene>
<accession>A0A1X7GI61</accession>
<reference evidence="2" key="1">
    <citation type="submission" date="2017-04" db="EMBL/GenBank/DDBJ databases">
        <authorList>
            <person name="Varghese N."/>
            <person name="Submissions S."/>
        </authorList>
    </citation>
    <scope>NUCLEOTIDE SEQUENCE [LARGE SCALE GENOMIC DNA]</scope>
    <source>
        <strain evidence="2">B4P</strain>
    </source>
</reference>
<protein>
    <recommendedName>
        <fullName evidence="3">Mll0880 protein</fullName>
    </recommendedName>
</protein>
<proteinExistence type="predicted"/>
<keyword evidence="2" id="KW-1185">Reference proteome</keyword>
<evidence type="ECO:0000313" key="2">
    <source>
        <dbReference type="Proteomes" id="UP000192903"/>
    </source>
</evidence>
<dbReference type="AlphaFoldDB" id="A0A1X7GI61"/>